<dbReference type="EMBL" id="CAMGYJ010000009">
    <property type="protein sequence ID" value="CAI0470803.1"/>
    <property type="molecule type" value="Genomic_DNA"/>
</dbReference>
<dbReference type="SUPFAM" id="SSF51197">
    <property type="entry name" value="Clavaminate synthase-like"/>
    <property type="match status" value="1"/>
</dbReference>
<comment type="caution">
    <text evidence="5">The sequence shown here is derived from an EMBL/GenBank/DDBJ whole genome shotgun (WGS) entry which is preliminary data.</text>
</comment>
<evidence type="ECO:0000313" key="5">
    <source>
        <dbReference type="EMBL" id="CAI0470803.1"/>
    </source>
</evidence>
<dbReference type="Pfam" id="PF03171">
    <property type="entry name" value="2OG-FeII_Oxy"/>
    <property type="match status" value="1"/>
</dbReference>
<keyword evidence="6" id="KW-1185">Reference proteome</keyword>
<dbReference type="InterPro" id="IPR050231">
    <property type="entry name" value="Iron_ascorbate_oxido_reductase"/>
</dbReference>
<keyword evidence="2 3" id="KW-0408">Iron</keyword>
<dbReference type="InterPro" id="IPR005123">
    <property type="entry name" value="Oxoglu/Fe-dep_dioxygenase_dom"/>
</dbReference>
<dbReference type="Pfam" id="PF14226">
    <property type="entry name" value="DIOX_N"/>
    <property type="match status" value="1"/>
</dbReference>
<dbReference type="PANTHER" id="PTHR47990">
    <property type="entry name" value="2-OXOGLUTARATE (2OG) AND FE(II)-DEPENDENT OXYGENASE SUPERFAMILY PROTEIN-RELATED"/>
    <property type="match status" value="1"/>
</dbReference>
<accession>A0AAV0PHM3</accession>
<dbReference type="GO" id="GO:0016491">
    <property type="term" value="F:oxidoreductase activity"/>
    <property type="evidence" value="ECO:0007669"/>
    <property type="project" value="UniProtKB-KW"/>
</dbReference>
<dbReference type="AlphaFoldDB" id="A0AAV0PHM3"/>
<feature type="domain" description="Fe2OG dioxygenase" evidence="4">
    <location>
        <begin position="176"/>
        <end position="274"/>
    </location>
</feature>
<dbReference type="InterPro" id="IPR044861">
    <property type="entry name" value="IPNS-like_FE2OG_OXY"/>
</dbReference>
<comment type="similarity">
    <text evidence="3">Belongs to the iron/ascorbate-dependent oxidoreductase family.</text>
</comment>
<protein>
    <recommendedName>
        <fullName evidence="4">Fe2OG dioxygenase domain-containing protein</fullName>
    </recommendedName>
</protein>
<reference evidence="5" key="1">
    <citation type="submission" date="2022-08" db="EMBL/GenBank/DDBJ databases">
        <authorList>
            <person name="Gutierrez-Valencia J."/>
        </authorList>
    </citation>
    <scope>NUCLEOTIDE SEQUENCE</scope>
</reference>
<evidence type="ECO:0000259" key="4">
    <source>
        <dbReference type="PROSITE" id="PS51471"/>
    </source>
</evidence>
<evidence type="ECO:0000313" key="6">
    <source>
        <dbReference type="Proteomes" id="UP001154282"/>
    </source>
</evidence>
<dbReference type="Gene3D" id="2.60.120.330">
    <property type="entry name" value="B-lactam Antibiotic, Isopenicillin N Synthase, Chain"/>
    <property type="match status" value="1"/>
</dbReference>
<dbReference type="PROSITE" id="PS51471">
    <property type="entry name" value="FE2OG_OXY"/>
    <property type="match status" value="1"/>
</dbReference>
<evidence type="ECO:0000256" key="3">
    <source>
        <dbReference type="RuleBase" id="RU003682"/>
    </source>
</evidence>
<evidence type="ECO:0000256" key="2">
    <source>
        <dbReference type="ARBA" id="ARBA00023004"/>
    </source>
</evidence>
<organism evidence="5 6">
    <name type="scientific">Linum tenue</name>
    <dbReference type="NCBI Taxonomy" id="586396"/>
    <lineage>
        <taxon>Eukaryota</taxon>
        <taxon>Viridiplantae</taxon>
        <taxon>Streptophyta</taxon>
        <taxon>Embryophyta</taxon>
        <taxon>Tracheophyta</taxon>
        <taxon>Spermatophyta</taxon>
        <taxon>Magnoliopsida</taxon>
        <taxon>eudicotyledons</taxon>
        <taxon>Gunneridae</taxon>
        <taxon>Pentapetalae</taxon>
        <taxon>rosids</taxon>
        <taxon>fabids</taxon>
        <taxon>Malpighiales</taxon>
        <taxon>Linaceae</taxon>
        <taxon>Linum</taxon>
    </lineage>
</organism>
<dbReference type="InterPro" id="IPR027443">
    <property type="entry name" value="IPNS-like_sf"/>
</dbReference>
<sequence>MAGISGSSSGSWIPVVDLSPFLAGNDDGGDETTTGKKKKKAVMEVVKEACSETGFFQVVNHGVPTPLIDRAFQVSTHFFDLPADEKLRYSSGSDAPLAPGYNRQPVHPPYRSEFLLMFSPSSAMTNIYPANPPHLREVEEEVFTSLSKTASLIEGIINDCLGLPSGLLKEFNSDRSSDFLMAHQYFAATEGQTNGLTPHEDSNSITLVFQDDAGGLEVFRNGEWIPATPEPGAIVVNVGDIIQVLSNNKFKSATHRVVRPGGKSRYSYAFFYSLPPEKWVEPLSQLTEEVGELPKYRKFQFGEYLELKRKGIFNPPKRPQDIIHVTHYSIN</sequence>
<gene>
    <name evidence="5" type="ORF">LITE_LOCUS38691</name>
</gene>
<evidence type="ECO:0000256" key="1">
    <source>
        <dbReference type="ARBA" id="ARBA00022723"/>
    </source>
</evidence>
<keyword evidence="1 3" id="KW-0479">Metal-binding</keyword>
<keyword evidence="3" id="KW-0560">Oxidoreductase</keyword>
<name>A0AAV0PHM3_9ROSI</name>
<dbReference type="InterPro" id="IPR026992">
    <property type="entry name" value="DIOX_N"/>
</dbReference>
<dbReference type="GO" id="GO:0046872">
    <property type="term" value="F:metal ion binding"/>
    <property type="evidence" value="ECO:0007669"/>
    <property type="project" value="UniProtKB-KW"/>
</dbReference>
<dbReference type="Proteomes" id="UP001154282">
    <property type="component" value="Unassembled WGS sequence"/>
</dbReference>
<proteinExistence type="inferred from homology"/>